<keyword evidence="1" id="KW-0805">Transcription regulation</keyword>
<dbReference type="PANTHER" id="PTHR24567:SF74">
    <property type="entry name" value="HTH-TYPE TRANSCRIPTIONAL REGULATOR ARCR"/>
    <property type="match status" value="1"/>
</dbReference>
<dbReference type="Pfam" id="PF13545">
    <property type="entry name" value="HTH_Crp_2"/>
    <property type="match status" value="1"/>
</dbReference>
<evidence type="ECO:0000259" key="4">
    <source>
        <dbReference type="PROSITE" id="PS50042"/>
    </source>
</evidence>
<dbReference type="GO" id="GO:0016301">
    <property type="term" value="F:kinase activity"/>
    <property type="evidence" value="ECO:0007669"/>
    <property type="project" value="UniProtKB-KW"/>
</dbReference>
<dbReference type="PROSITE" id="PS50042">
    <property type="entry name" value="CNMP_BINDING_3"/>
    <property type="match status" value="1"/>
</dbReference>
<dbReference type="Gene3D" id="2.60.120.10">
    <property type="entry name" value="Jelly Rolls"/>
    <property type="match status" value="1"/>
</dbReference>
<keyword evidence="5" id="KW-0808">Transferase</keyword>
<evidence type="ECO:0000313" key="5">
    <source>
        <dbReference type="EMBL" id="SFJ19752.1"/>
    </source>
</evidence>
<dbReference type="PANTHER" id="PTHR24567">
    <property type="entry name" value="CRP FAMILY TRANSCRIPTIONAL REGULATORY PROTEIN"/>
    <property type="match status" value="1"/>
</dbReference>
<keyword evidence="5" id="KW-0418">Kinase</keyword>
<accession>A0A1I3PE48</accession>
<keyword evidence="3" id="KW-0804">Transcription</keyword>
<dbReference type="Proteomes" id="UP000243606">
    <property type="component" value="Unassembled WGS sequence"/>
</dbReference>
<dbReference type="OrthoDB" id="8969464at2"/>
<dbReference type="SUPFAM" id="SSF46785">
    <property type="entry name" value="Winged helix' DNA-binding domain"/>
    <property type="match status" value="1"/>
</dbReference>
<name>A0A1I3PE48_9PSED</name>
<reference evidence="6" key="1">
    <citation type="submission" date="2016-10" db="EMBL/GenBank/DDBJ databases">
        <authorList>
            <person name="Varghese N."/>
            <person name="Submissions S."/>
        </authorList>
    </citation>
    <scope>NUCLEOTIDE SEQUENCE [LARGE SCALE GENOMIC DNA]</scope>
    <source>
        <strain evidence="6">LMG 24016</strain>
    </source>
</reference>
<dbReference type="Pfam" id="PF00027">
    <property type="entry name" value="cNMP_binding"/>
    <property type="match status" value="1"/>
</dbReference>
<organism evidence="5 6">
    <name type="scientific">Pseudomonas guineae</name>
    <dbReference type="NCBI Taxonomy" id="425504"/>
    <lineage>
        <taxon>Bacteria</taxon>
        <taxon>Pseudomonadati</taxon>
        <taxon>Pseudomonadota</taxon>
        <taxon>Gammaproteobacteria</taxon>
        <taxon>Pseudomonadales</taxon>
        <taxon>Pseudomonadaceae</taxon>
        <taxon>Pseudomonas</taxon>
    </lineage>
</organism>
<feature type="domain" description="Cyclic nucleotide-binding" evidence="4">
    <location>
        <begin position="12"/>
        <end position="81"/>
    </location>
</feature>
<dbReference type="EMBL" id="FOQL01000006">
    <property type="protein sequence ID" value="SFJ19752.1"/>
    <property type="molecule type" value="Genomic_DNA"/>
</dbReference>
<protein>
    <submittedName>
        <fullName evidence="5">cAMP-binding domain of CRP or a regulatory subunit of cAMP-dependent protein kinases</fullName>
    </submittedName>
</protein>
<dbReference type="InterPro" id="IPR036390">
    <property type="entry name" value="WH_DNA-bd_sf"/>
</dbReference>
<dbReference type="STRING" id="425504.SAMN05216206_3665"/>
<evidence type="ECO:0000313" key="6">
    <source>
        <dbReference type="Proteomes" id="UP000243606"/>
    </source>
</evidence>
<dbReference type="AlphaFoldDB" id="A0A1I3PE48"/>
<dbReference type="InterPro" id="IPR018490">
    <property type="entry name" value="cNMP-bd_dom_sf"/>
</dbReference>
<dbReference type="SUPFAM" id="SSF51206">
    <property type="entry name" value="cAMP-binding domain-like"/>
    <property type="match status" value="1"/>
</dbReference>
<dbReference type="InterPro" id="IPR050397">
    <property type="entry name" value="Env_Response_Regulators"/>
</dbReference>
<dbReference type="SMART" id="SM00100">
    <property type="entry name" value="cNMP"/>
    <property type="match status" value="1"/>
</dbReference>
<proteinExistence type="predicted"/>
<dbReference type="InterPro" id="IPR014710">
    <property type="entry name" value="RmlC-like_jellyroll"/>
</dbReference>
<dbReference type="GO" id="GO:0003677">
    <property type="term" value="F:DNA binding"/>
    <property type="evidence" value="ECO:0007669"/>
    <property type="project" value="UniProtKB-KW"/>
</dbReference>
<dbReference type="InterPro" id="IPR012318">
    <property type="entry name" value="HTH_CRP"/>
</dbReference>
<gene>
    <name evidence="5" type="ORF">SAMN05216206_3665</name>
</gene>
<keyword evidence="6" id="KW-1185">Reference proteome</keyword>
<sequence>MQTPTDSRNNHLLAALPEEDLARLLPFLELIALPAGTVLYESGEQMRYLYFPTDSIVSLLYGVEDGSSVEVAVMGNEGVVGLALYMGGETALSRAIVQSSGSAYRMKGQVLKSPFGNAGPLQQLLLRYTQALLTQMAQRLVCTRAHSLDQQFCCWLLQCFDRLPAIHLQMTQELIASTLGVRRGGVSEMAGNLQRAGFISYRRGCITLLDRRGLEGRSCECYAVVKNEFERLFPRALRTLRY</sequence>
<dbReference type="GO" id="GO:0003700">
    <property type="term" value="F:DNA-binding transcription factor activity"/>
    <property type="evidence" value="ECO:0007669"/>
    <property type="project" value="TreeGrafter"/>
</dbReference>
<dbReference type="CDD" id="cd00038">
    <property type="entry name" value="CAP_ED"/>
    <property type="match status" value="1"/>
</dbReference>
<keyword evidence="2" id="KW-0238">DNA-binding</keyword>
<evidence type="ECO:0000256" key="1">
    <source>
        <dbReference type="ARBA" id="ARBA00023015"/>
    </source>
</evidence>
<evidence type="ECO:0000256" key="2">
    <source>
        <dbReference type="ARBA" id="ARBA00023125"/>
    </source>
</evidence>
<dbReference type="RefSeq" id="WP_090244572.1">
    <property type="nucleotide sequence ID" value="NZ_CAXBNE010000075.1"/>
</dbReference>
<dbReference type="GO" id="GO:0005829">
    <property type="term" value="C:cytosol"/>
    <property type="evidence" value="ECO:0007669"/>
    <property type="project" value="TreeGrafter"/>
</dbReference>
<dbReference type="InterPro" id="IPR000595">
    <property type="entry name" value="cNMP-bd_dom"/>
</dbReference>
<evidence type="ECO:0000256" key="3">
    <source>
        <dbReference type="ARBA" id="ARBA00023163"/>
    </source>
</evidence>